<protein>
    <submittedName>
        <fullName evidence="1">Uncharacterized protein</fullName>
    </submittedName>
</protein>
<reference evidence="1 2" key="1">
    <citation type="submission" date="2018-09" db="EMBL/GenBank/DDBJ databases">
        <authorList>
            <person name="Zhu H."/>
        </authorList>
    </citation>
    <scope>NUCLEOTIDE SEQUENCE [LARGE SCALE GENOMIC DNA]</scope>
    <source>
        <strain evidence="1 2">K2R10-39</strain>
    </source>
</reference>
<keyword evidence="2" id="KW-1185">Reference proteome</keyword>
<sequence>MSMTFIKKKMRAIYPALCAAAHASFFPQRVCHVWKAGIDALEALIRSGISADARWLDYGRLL</sequence>
<proteinExistence type="predicted"/>
<name>A0A418WZJ4_9BURK</name>
<dbReference type="EMBL" id="QYUN01000002">
    <property type="protein sequence ID" value="RJG05503.1"/>
    <property type="molecule type" value="Genomic_DNA"/>
</dbReference>
<organism evidence="1 2">
    <name type="scientific">Noviherbaspirillum cavernae</name>
    <dbReference type="NCBI Taxonomy" id="2320862"/>
    <lineage>
        <taxon>Bacteria</taxon>
        <taxon>Pseudomonadati</taxon>
        <taxon>Pseudomonadota</taxon>
        <taxon>Betaproteobacteria</taxon>
        <taxon>Burkholderiales</taxon>
        <taxon>Oxalobacteraceae</taxon>
        <taxon>Noviherbaspirillum</taxon>
    </lineage>
</organism>
<dbReference type="AlphaFoldDB" id="A0A418WZJ4"/>
<evidence type="ECO:0000313" key="1">
    <source>
        <dbReference type="EMBL" id="RJG05503.1"/>
    </source>
</evidence>
<gene>
    <name evidence="1" type="ORF">D3870_05245</name>
</gene>
<evidence type="ECO:0000313" key="2">
    <source>
        <dbReference type="Proteomes" id="UP000285190"/>
    </source>
</evidence>
<accession>A0A418WZJ4</accession>
<dbReference type="Proteomes" id="UP000285190">
    <property type="component" value="Unassembled WGS sequence"/>
</dbReference>
<comment type="caution">
    <text evidence="1">The sequence shown here is derived from an EMBL/GenBank/DDBJ whole genome shotgun (WGS) entry which is preliminary data.</text>
</comment>